<keyword evidence="7" id="KW-0325">Glycoprotein</keyword>
<keyword evidence="6" id="KW-0560">Oxidoreductase</keyword>
<evidence type="ECO:0000256" key="2">
    <source>
        <dbReference type="ARBA" id="ARBA00009967"/>
    </source>
</evidence>
<dbReference type="GO" id="GO:0030328">
    <property type="term" value="P:prenylcysteine catabolic process"/>
    <property type="evidence" value="ECO:0007669"/>
    <property type="project" value="InterPro"/>
</dbReference>
<accession>A0AA35XA35</accession>
<comment type="similarity">
    <text evidence="2">Belongs to the prenylcysteine oxidase family.</text>
</comment>
<name>A0AA35XA35_GEOBA</name>
<protein>
    <submittedName>
        <fullName evidence="9">Prenylcysteine oxidase</fullName>
    </submittedName>
</protein>
<dbReference type="PANTHER" id="PTHR15944:SF0">
    <property type="entry name" value="PRENYLCYSTEINE LYASE DOMAIN-CONTAINING PROTEIN"/>
    <property type="match status" value="1"/>
</dbReference>
<reference evidence="9" key="1">
    <citation type="submission" date="2023-03" db="EMBL/GenBank/DDBJ databases">
        <authorList>
            <person name="Steffen K."/>
            <person name="Cardenas P."/>
        </authorList>
    </citation>
    <scope>NUCLEOTIDE SEQUENCE</scope>
</reference>
<organism evidence="9 10">
    <name type="scientific">Geodia barretti</name>
    <name type="common">Barrett's horny sponge</name>
    <dbReference type="NCBI Taxonomy" id="519541"/>
    <lineage>
        <taxon>Eukaryota</taxon>
        <taxon>Metazoa</taxon>
        <taxon>Porifera</taxon>
        <taxon>Demospongiae</taxon>
        <taxon>Heteroscleromorpha</taxon>
        <taxon>Tetractinellida</taxon>
        <taxon>Astrophorina</taxon>
        <taxon>Geodiidae</taxon>
        <taxon>Geodia</taxon>
    </lineage>
</organism>
<dbReference type="InterPro" id="IPR036188">
    <property type="entry name" value="FAD/NAD-bd_sf"/>
</dbReference>
<dbReference type="InterPro" id="IPR017046">
    <property type="entry name" value="Prenylcysteine_Oxase1"/>
</dbReference>
<evidence type="ECO:0000256" key="6">
    <source>
        <dbReference type="ARBA" id="ARBA00023002"/>
    </source>
</evidence>
<evidence type="ECO:0000256" key="7">
    <source>
        <dbReference type="ARBA" id="ARBA00023180"/>
    </source>
</evidence>
<evidence type="ECO:0000313" key="9">
    <source>
        <dbReference type="EMBL" id="CAI8051113.1"/>
    </source>
</evidence>
<dbReference type="Gene3D" id="3.50.50.60">
    <property type="entry name" value="FAD/NAD(P)-binding domain"/>
    <property type="match status" value="1"/>
</dbReference>
<keyword evidence="4" id="KW-0732">Signal</keyword>
<proteinExistence type="inferred from homology"/>
<comment type="caution">
    <text evidence="9">The sequence shown here is derived from an EMBL/GenBank/DDBJ whole genome shotgun (WGS) entry which is preliminary data.</text>
</comment>
<comment type="cofactor">
    <cofactor evidence="1">
        <name>FAD</name>
        <dbReference type="ChEBI" id="CHEBI:57692"/>
    </cofactor>
</comment>
<feature type="domain" description="Prenylcysteine lyase" evidence="8">
    <location>
        <begin position="160"/>
        <end position="522"/>
    </location>
</feature>
<evidence type="ECO:0000256" key="5">
    <source>
        <dbReference type="ARBA" id="ARBA00022827"/>
    </source>
</evidence>
<evidence type="ECO:0000256" key="4">
    <source>
        <dbReference type="ARBA" id="ARBA00022729"/>
    </source>
</evidence>
<dbReference type="PANTHER" id="PTHR15944">
    <property type="entry name" value="FARNESYLCYSTEINE LYASE"/>
    <property type="match status" value="1"/>
</dbReference>
<dbReference type="SUPFAM" id="SSF51905">
    <property type="entry name" value="FAD/NAD(P)-binding domain"/>
    <property type="match status" value="1"/>
</dbReference>
<dbReference type="GO" id="GO:0001735">
    <property type="term" value="F:prenylcysteine oxidase activity"/>
    <property type="evidence" value="ECO:0007669"/>
    <property type="project" value="InterPro"/>
</dbReference>
<dbReference type="Pfam" id="PF07156">
    <property type="entry name" value="Prenylcys_lyase"/>
    <property type="match status" value="1"/>
</dbReference>
<keyword evidence="10" id="KW-1185">Reference proteome</keyword>
<sequence length="524" mass="57729">MRIASHIKSGQATLMWRQWKKTRRATFAGCVATIAGAKYVSCKKESKVRLKPLSGGRSVAVIGAGVGGCSSAYFLRRLCGDGLDLHVFEKAVVGGRTDVIEFDGHKYESGGAVMHSSNKYLADFAEQFGLPTLQAKDVPSTPGAVFNGKKFILTLGTCGICTDLKLLFRYGLSTVLFQLYLRSELKQFSTVYQLQSNGEAFSSVPELLSAMGGEEFVQQTQFTAQDYFVGKLGWSQKMINEIFVAGLRVNYGQDSTVDAFTTMVSMAGAESGSLWNVVGGNKQIPERALQWSKATFHHSEVLNITRVDKGDSSPPKYRVSYQDVGSSSAKSEEFDAVIFANPLPLSHVSFTGFLEPVYTPISTSPYHRTVATFVKGELNPAFFGLDSYGKDFPFDIMTTAAVPEEISFPLCSIGLQIPSEATAEMVKQYLTPVNEKPERVWKLFSTRPLTHEELDRLFLKRGEVVAVDWRAYPQYSPPEQFPKFVLDDGVFYVNAIELAASAMEMSAVGAMNCSLLTWKHLSQL</sequence>
<evidence type="ECO:0000256" key="3">
    <source>
        <dbReference type="ARBA" id="ARBA00022630"/>
    </source>
</evidence>
<dbReference type="Pfam" id="PF13450">
    <property type="entry name" value="NAD_binding_8"/>
    <property type="match status" value="1"/>
</dbReference>
<dbReference type="EMBL" id="CASHTH010003903">
    <property type="protein sequence ID" value="CAI8051113.1"/>
    <property type="molecule type" value="Genomic_DNA"/>
</dbReference>
<evidence type="ECO:0000313" key="10">
    <source>
        <dbReference type="Proteomes" id="UP001174909"/>
    </source>
</evidence>
<evidence type="ECO:0000259" key="8">
    <source>
        <dbReference type="Pfam" id="PF07156"/>
    </source>
</evidence>
<keyword evidence="5" id="KW-0274">FAD</keyword>
<dbReference type="GO" id="GO:0030327">
    <property type="term" value="P:prenylated protein catabolic process"/>
    <property type="evidence" value="ECO:0007669"/>
    <property type="project" value="TreeGrafter"/>
</dbReference>
<evidence type="ECO:0000256" key="1">
    <source>
        <dbReference type="ARBA" id="ARBA00001974"/>
    </source>
</evidence>
<dbReference type="InterPro" id="IPR010795">
    <property type="entry name" value="Prenylcys_lyase"/>
</dbReference>
<dbReference type="AlphaFoldDB" id="A0AA35XA35"/>
<gene>
    <name evidence="9" type="ORF">GBAR_LOCUS28006</name>
</gene>
<keyword evidence="3" id="KW-0285">Flavoprotein</keyword>
<dbReference type="Proteomes" id="UP001174909">
    <property type="component" value="Unassembled WGS sequence"/>
</dbReference>